<dbReference type="Gene3D" id="3.40.50.2000">
    <property type="entry name" value="Glycogen Phosphorylase B"/>
    <property type="match status" value="1"/>
</dbReference>
<protein>
    <recommendedName>
        <fullName evidence="2">Erythromycin biosynthesis protein CIII-like C-terminal domain-containing protein</fullName>
    </recommendedName>
</protein>
<dbReference type="SUPFAM" id="SSF53756">
    <property type="entry name" value="UDP-Glycosyltransferase/glycogen phosphorylase"/>
    <property type="match status" value="1"/>
</dbReference>
<feature type="signal peptide" evidence="1">
    <location>
        <begin position="1"/>
        <end position="21"/>
    </location>
</feature>
<keyword evidence="4" id="KW-1185">Reference proteome</keyword>
<dbReference type="RefSeq" id="XP_066708969.1">
    <property type="nucleotide sequence ID" value="XM_066865840.1"/>
</dbReference>
<dbReference type="GeneID" id="92098903"/>
<dbReference type="InterPro" id="IPR050426">
    <property type="entry name" value="Glycosyltransferase_28"/>
</dbReference>
<dbReference type="PANTHER" id="PTHR48050">
    <property type="entry name" value="STEROL 3-BETA-GLUCOSYLTRANSFERASE"/>
    <property type="match status" value="1"/>
</dbReference>
<proteinExistence type="predicted"/>
<dbReference type="EMBL" id="JAQQWL010000015">
    <property type="protein sequence ID" value="KAK8041424.1"/>
    <property type="molecule type" value="Genomic_DNA"/>
</dbReference>
<name>A0ABR1T4B2_9PEZI</name>
<evidence type="ECO:0000313" key="4">
    <source>
        <dbReference type="Proteomes" id="UP001480595"/>
    </source>
</evidence>
<feature type="domain" description="Erythromycin biosynthesis protein CIII-like C-terminal" evidence="2">
    <location>
        <begin position="335"/>
        <end position="458"/>
    </location>
</feature>
<organism evidence="3 4">
    <name type="scientific">Apiospora phragmitis</name>
    <dbReference type="NCBI Taxonomy" id="2905665"/>
    <lineage>
        <taxon>Eukaryota</taxon>
        <taxon>Fungi</taxon>
        <taxon>Dikarya</taxon>
        <taxon>Ascomycota</taxon>
        <taxon>Pezizomycotina</taxon>
        <taxon>Sordariomycetes</taxon>
        <taxon>Xylariomycetidae</taxon>
        <taxon>Amphisphaeriales</taxon>
        <taxon>Apiosporaceae</taxon>
        <taxon>Apiospora</taxon>
    </lineage>
</organism>
<accession>A0ABR1T4B2</accession>
<gene>
    <name evidence="3" type="ORF">PG994_014431</name>
</gene>
<reference evidence="3 4" key="1">
    <citation type="submission" date="2023-01" db="EMBL/GenBank/DDBJ databases">
        <title>Analysis of 21 Apiospora genomes using comparative genomics revels a genus with tremendous synthesis potential of carbohydrate active enzymes and secondary metabolites.</title>
        <authorList>
            <person name="Sorensen T."/>
        </authorList>
    </citation>
    <scope>NUCLEOTIDE SEQUENCE [LARGE SCALE GENOMIC DNA]</scope>
    <source>
        <strain evidence="3 4">CBS 135458</strain>
    </source>
</reference>
<dbReference type="InterPro" id="IPR010610">
    <property type="entry name" value="EryCIII-like_C"/>
</dbReference>
<evidence type="ECO:0000256" key="1">
    <source>
        <dbReference type="SAM" id="SignalP"/>
    </source>
</evidence>
<dbReference type="Proteomes" id="UP001480595">
    <property type="component" value="Unassembled WGS sequence"/>
</dbReference>
<feature type="chain" id="PRO_5046189152" description="Erythromycin biosynthesis protein CIII-like C-terminal domain-containing protein" evidence="1">
    <location>
        <begin position="22"/>
        <end position="467"/>
    </location>
</feature>
<evidence type="ECO:0000313" key="3">
    <source>
        <dbReference type="EMBL" id="KAK8041424.1"/>
    </source>
</evidence>
<evidence type="ECO:0000259" key="2">
    <source>
        <dbReference type="Pfam" id="PF06722"/>
    </source>
</evidence>
<sequence>MARPFFTAVAVLAASLAVLLAAFGFRNESEDRVVTDYVRGKNNTVLFLTNSEYGLSNVHVATAQSLLENHPHVRVHFASFPRMSGRIARVSSLARLQNASAPNITFHELKGQSYAAAVEEKAGFVNLSSRWFEHWPGLSAYPRMGTIIQGLVAPWGRDAYLALLGSDMPFPVPWSRIPENIYLASRFIYSVYIASQRRSSTSLPRKHGEPRTSQARDGKEIFIAPHIPGSTLPLNAISKSTIGTNSIVLRSAAAAQQDPELANWLKRAPTLLVNLGSIYKYTEESASIMAQAIQVVLGQTKVSGTSLVQVLWKHSPDYEYGNDFSASLEGYIAEDRVRISSWLPIDTMAMLETGRIVASVHHGGANSYHEALSGGVPHVVVPMWVDLYNYAMLAELTGVGIYATRGTAPHWSVEGLSKAFLGVVNGPKSASMREKAQHIAQLMRKEPGSHQAAKAIAELAAQGLVPP</sequence>
<dbReference type="PANTHER" id="PTHR48050:SF13">
    <property type="entry name" value="STEROL 3-BETA-GLUCOSYLTRANSFERASE UGT80A2"/>
    <property type="match status" value="1"/>
</dbReference>
<dbReference type="Pfam" id="PF06722">
    <property type="entry name" value="EryCIII-like_C"/>
    <property type="match status" value="1"/>
</dbReference>
<comment type="caution">
    <text evidence="3">The sequence shown here is derived from an EMBL/GenBank/DDBJ whole genome shotgun (WGS) entry which is preliminary data.</text>
</comment>
<keyword evidence="1" id="KW-0732">Signal</keyword>